<evidence type="ECO:0000313" key="23">
    <source>
        <dbReference type="Proteomes" id="UP000237682"/>
    </source>
</evidence>
<reference evidence="22 23" key="1">
    <citation type="submission" date="2018-02" db="EMBL/GenBank/DDBJ databases">
        <title>Whole genome sequencing of endophytic bacterium.</title>
        <authorList>
            <person name="Eedara R."/>
            <person name="Podile A.R."/>
        </authorList>
    </citation>
    <scope>NUCLEOTIDE SEQUENCE [LARGE SCALE GENOMIC DNA]</scope>
    <source>
        <strain evidence="22 23">RP1T</strain>
    </source>
</reference>
<dbReference type="OrthoDB" id="9804290at2"/>
<evidence type="ECO:0000256" key="11">
    <source>
        <dbReference type="ARBA" id="ARBA00022842"/>
    </source>
</evidence>
<comment type="caution">
    <text evidence="22">The sequence shown here is derived from an EMBL/GenBank/DDBJ whole genome shotgun (WGS) entry which is preliminary data.</text>
</comment>
<dbReference type="CDD" id="cd06131">
    <property type="entry name" value="DNA_pol_III_epsilon_Ecoli_like"/>
    <property type="match status" value="1"/>
</dbReference>
<keyword evidence="4 20" id="KW-0808">Transferase</keyword>
<comment type="subunit">
    <text evidence="15 20">DNA polymerase III contains a core (composed of alpha, epsilon and theta chains) that associates with a tau subunit. This core dimerizes to form the POLIII' complex. PolIII' associates with the gamma complex (composed of gamma, delta, delta', psi and chi chains) and with the beta chain to form the complete DNA polymerase III complex.</text>
</comment>
<keyword evidence="6 20" id="KW-0235">DNA replication</keyword>
<evidence type="ECO:0000256" key="19">
    <source>
        <dbReference type="PIRSR" id="PIRSR606309-3"/>
    </source>
</evidence>
<dbReference type="Pfam" id="PF00929">
    <property type="entry name" value="RNase_T"/>
    <property type="match status" value="1"/>
</dbReference>
<feature type="binding site" evidence="18">
    <location>
        <position position="52"/>
    </location>
    <ligand>
        <name>substrate</name>
    </ligand>
</feature>
<keyword evidence="7 20" id="KW-0540">Nuclease</keyword>
<evidence type="ECO:0000256" key="3">
    <source>
        <dbReference type="ARBA" id="ARBA00020352"/>
    </source>
</evidence>
<sequence length="229" mass="25223">MREIILDTETTGLDPNEGHRLVEIGCVEMIDRNPTGATWHKYFNPERDMPVEAFNVHGLSAEFLSDKPLFAELAQEFVDFVGDAHLVIHNAGFDMRFLNAELKRVNLAALAMDRVIDTLAMARRKHPGARASLDELCQRYGIDNSKRVKHGALLDAEILAEVYIELTGGRQTALSLASASAAIIARAGGGTVRPRPKALPSRIRPEELAAHEAFITGLGENALWKKYAP</sequence>
<proteinExistence type="predicted"/>
<feature type="binding site" evidence="18">
    <location>
        <position position="7"/>
    </location>
    <ligand>
        <name>substrate</name>
    </ligand>
</feature>
<evidence type="ECO:0000256" key="8">
    <source>
        <dbReference type="ARBA" id="ARBA00022723"/>
    </source>
</evidence>
<dbReference type="GO" id="GO:0045004">
    <property type="term" value="P:DNA replication proofreading"/>
    <property type="evidence" value="ECO:0007669"/>
    <property type="project" value="TreeGrafter"/>
</dbReference>
<dbReference type="PANTHER" id="PTHR30231:SF41">
    <property type="entry name" value="DNA POLYMERASE III SUBUNIT EPSILON"/>
    <property type="match status" value="1"/>
</dbReference>
<keyword evidence="8 19" id="KW-0479">Metal-binding</keyword>
<protein>
    <recommendedName>
        <fullName evidence="3 20">DNA polymerase III subunit epsilon</fullName>
        <ecNumber evidence="2 20">2.7.7.7</ecNumber>
    </recommendedName>
</protein>
<keyword evidence="13 19" id="KW-0464">Manganese</keyword>
<accession>A0A2S9QGU4</accession>
<dbReference type="GO" id="GO:0003677">
    <property type="term" value="F:DNA binding"/>
    <property type="evidence" value="ECO:0007669"/>
    <property type="project" value="InterPro"/>
</dbReference>
<evidence type="ECO:0000256" key="5">
    <source>
        <dbReference type="ARBA" id="ARBA00022695"/>
    </source>
</evidence>
<dbReference type="NCBIfam" id="TIGR00573">
    <property type="entry name" value="dnaq"/>
    <property type="match status" value="1"/>
</dbReference>
<dbReference type="InterPro" id="IPR012337">
    <property type="entry name" value="RNaseH-like_sf"/>
</dbReference>
<dbReference type="GO" id="GO:0005829">
    <property type="term" value="C:cytosol"/>
    <property type="evidence" value="ECO:0007669"/>
    <property type="project" value="TreeGrafter"/>
</dbReference>
<feature type="binding site" evidence="18">
    <location>
        <position position="155"/>
    </location>
    <ligand>
        <name>substrate</name>
    </ligand>
</feature>
<keyword evidence="9 20" id="KW-0378">Hydrolase</keyword>
<comment type="catalytic activity">
    <reaction evidence="16 20">
        <text>DNA(n) + a 2'-deoxyribonucleoside 5'-triphosphate = DNA(n+1) + diphosphate</text>
        <dbReference type="Rhea" id="RHEA:22508"/>
        <dbReference type="Rhea" id="RHEA-COMP:17339"/>
        <dbReference type="Rhea" id="RHEA-COMP:17340"/>
        <dbReference type="ChEBI" id="CHEBI:33019"/>
        <dbReference type="ChEBI" id="CHEBI:61560"/>
        <dbReference type="ChEBI" id="CHEBI:173112"/>
        <dbReference type="EC" id="2.7.7.7"/>
    </reaction>
</comment>
<dbReference type="EC" id="2.7.7.7" evidence="2 20"/>
<dbReference type="Proteomes" id="UP000237682">
    <property type="component" value="Unassembled WGS sequence"/>
</dbReference>
<evidence type="ECO:0000313" key="22">
    <source>
        <dbReference type="EMBL" id="PRH88586.1"/>
    </source>
</evidence>
<name>A0A2S9QGU4_9HYPH</name>
<feature type="binding site" evidence="18">
    <location>
        <position position="57"/>
    </location>
    <ligand>
        <name>substrate</name>
    </ligand>
</feature>
<feature type="binding site" evidence="19">
    <location>
        <position position="9"/>
    </location>
    <ligand>
        <name>a divalent metal cation</name>
        <dbReference type="ChEBI" id="CHEBI:60240"/>
        <label>1</label>
        <note>catalytic</note>
    </ligand>
</feature>
<dbReference type="NCBIfam" id="TIGR01406">
    <property type="entry name" value="dnaQ_proteo"/>
    <property type="match status" value="1"/>
</dbReference>
<evidence type="ECO:0000256" key="4">
    <source>
        <dbReference type="ARBA" id="ARBA00022679"/>
    </source>
</evidence>
<evidence type="ECO:0000256" key="14">
    <source>
        <dbReference type="ARBA" id="ARBA00025483"/>
    </source>
</evidence>
<feature type="binding site" evidence="19">
    <location>
        <position position="155"/>
    </location>
    <ligand>
        <name>a divalent metal cation</name>
        <dbReference type="ChEBI" id="CHEBI:60240"/>
        <label>1</label>
        <note>catalytic</note>
    </ligand>
</feature>
<organism evidence="22 23">
    <name type="scientific">Labrys okinawensis</name>
    <dbReference type="NCBI Taxonomy" id="346911"/>
    <lineage>
        <taxon>Bacteria</taxon>
        <taxon>Pseudomonadati</taxon>
        <taxon>Pseudomonadota</taxon>
        <taxon>Alphaproteobacteria</taxon>
        <taxon>Hyphomicrobiales</taxon>
        <taxon>Xanthobacteraceae</taxon>
        <taxon>Labrys</taxon>
    </lineage>
</organism>
<evidence type="ECO:0000256" key="20">
    <source>
        <dbReference type="RuleBase" id="RU364087"/>
    </source>
</evidence>
<dbReference type="InterPro" id="IPR006309">
    <property type="entry name" value="DnaQ_proteo"/>
</dbReference>
<feature type="domain" description="Exonuclease" evidence="21">
    <location>
        <begin position="2"/>
        <end position="172"/>
    </location>
</feature>
<evidence type="ECO:0000256" key="7">
    <source>
        <dbReference type="ARBA" id="ARBA00022722"/>
    </source>
</evidence>
<dbReference type="InterPro" id="IPR013520">
    <property type="entry name" value="Ribonucl_H"/>
</dbReference>
<evidence type="ECO:0000256" key="12">
    <source>
        <dbReference type="ARBA" id="ARBA00022932"/>
    </source>
</evidence>
<dbReference type="GO" id="GO:0046872">
    <property type="term" value="F:metal ion binding"/>
    <property type="evidence" value="ECO:0007669"/>
    <property type="project" value="UniProtKB-KW"/>
</dbReference>
<feature type="active site" description="Proton acceptor" evidence="17">
    <location>
        <position position="150"/>
    </location>
</feature>
<dbReference type="PANTHER" id="PTHR30231">
    <property type="entry name" value="DNA POLYMERASE III SUBUNIT EPSILON"/>
    <property type="match status" value="1"/>
</dbReference>
<keyword evidence="12 20" id="KW-0239">DNA-directed DNA polymerase</keyword>
<keyword evidence="10 20" id="KW-0269">Exonuclease</keyword>
<evidence type="ECO:0000256" key="16">
    <source>
        <dbReference type="ARBA" id="ARBA00049244"/>
    </source>
</evidence>
<keyword evidence="11 19" id="KW-0460">Magnesium</keyword>
<evidence type="ECO:0000256" key="18">
    <source>
        <dbReference type="PIRSR" id="PIRSR606309-2"/>
    </source>
</evidence>
<evidence type="ECO:0000256" key="6">
    <source>
        <dbReference type="ARBA" id="ARBA00022705"/>
    </source>
</evidence>
<keyword evidence="5 20" id="KW-0548">Nucleotidyltransferase</keyword>
<evidence type="ECO:0000259" key="21">
    <source>
        <dbReference type="SMART" id="SM00479"/>
    </source>
</evidence>
<dbReference type="SUPFAM" id="SSF53098">
    <property type="entry name" value="Ribonuclease H-like"/>
    <property type="match status" value="1"/>
</dbReference>
<evidence type="ECO:0000256" key="9">
    <source>
        <dbReference type="ARBA" id="ARBA00022801"/>
    </source>
</evidence>
<feature type="binding site" evidence="19">
    <location>
        <position position="7"/>
    </location>
    <ligand>
        <name>a divalent metal cation</name>
        <dbReference type="ChEBI" id="CHEBI:60240"/>
        <label>1</label>
        <note>catalytic</note>
    </ligand>
</feature>
<dbReference type="GO" id="GO:0008408">
    <property type="term" value="F:3'-5' exonuclease activity"/>
    <property type="evidence" value="ECO:0007669"/>
    <property type="project" value="TreeGrafter"/>
</dbReference>
<comment type="cofactor">
    <cofactor evidence="1 20">
        <name>Mn(2+)</name>
        <dbReference type="ChEBI" id="CHEBI:29035"/>
    </cofactor>
</comment>
<evidence type="ECO:0000256" key="1">
    <source>
        <dbReference type="ARBA" id="ARBA00001936"/>
    </source>
</evidence>
<evidence type="ECO:0000256" key="10">
    <source>
        <dbReference type="ARBA" id="ARBA00022839"/>
    </source>
</evidence>
<dbReference type="Gene3D" id="3.30.420.10">
    <property type="entry name" value="Ribonuclease H-like superfamily/Ribonuclease H"/>
    <property type="match status" value="1"/>
</dbReference>
<comment type="function">
    <text evidence="14 20">DNA polymerase III is a complex, multichain enzyme responsible for most of the replicative synthesis in bacteria. The epsilon subunit contain the editing function and is a proofreading 3'-5' exonuclease.</text>
</comment>
<keyword evidence="23" id="KW-1185">Reference proteome</keyword>
<dbReference type="InterPro" id="IPR036397">
    <property type="entry name" value="RNaseH_sf"/>
</dbReference>
<dbReference type="NCBIfam" id="NF004316">
    <property type="entry name" value="PRK05711.1"/>
    <property type="match status" value="1"/>
</dbReference>
<dbReference type="AlphaFoldDB" id="A0A2S9QGU4"/>
<evidence type="ECO:0000256" key="15">
    <source>
        <dbReference type="ARBA" id="ARBA00026073"/>
    </source>
</evidence>
<evidence type="ECO:0000256" key="2">
    <source>
        <dbReference type="ARBA" id="ARBA00012417"/>
    </source>
</evidence>
<dbReference type="FunFam" id="3.30.420.10:FF:000012">
    <property type="entry name" value="DNA polymerase III subunit epsilon"/>
    <property type="match status" value="1"/>
</dbReference>
<gene>
    <name evidence="20" type="primary">dnaQ</name>
    <name evidence="22" type="ORF">C5L14_04945</name>
</gene>
<evidence type="ECO:0000256" key="17">
    <source>
        <dbReference type="PIRSR" id="PIRSR606309-1"/>
    </source>
</evidence>
<dbReference type="InterPro" id="IPR006054">
    <property type="entry name" value="DnaQ"/>
</dbReference>
<evidence type="ECO:0000256" key="13">
    <source>
        <dbReference type="ARBA" id="ARBA00023211"/>
    </source>
</evidence>
<dbReference type="SMART" id="SM00479">
    <property type="entry name" value="EXOIII"/>
    <property type="match status" value="1"/>
</dbReference>
<dbReference type="EMBL" id="PUEJ01000002">
    <property type="protein sequence ID" value="PRH88586.1"/>
    <property type="molecule type" value="Genomic_DNA"/>
</dbReference>
<dbReference type="GO" id="GO:0003887">
    <property type="term" value="F:DNA-directed DNA polymerase activity"/>
    <property type="evidence" value="ECO:0007669"/>
    <property type="project" value="UniProtKB-KW"/>
</dbReference>
<comment type="cofactor">
    <cofactor evidence="19">
        <name>Mg(2+)</name>
        <dbReference type="ChEBI" id="CHEBI:18420"/>
    </cofactor>
    <cofactor evidence="19">
        <name>Mn(2+)</name>
        <dbReference type="ChEBI" id="CHEBI:29035"/>
    </cofactor>
    <text evidence="19">Binds 2 divalent metal cations. Magnesium or manganese.</text>
</comment>
<feature type="binding site" evidence="18">
    <location>
        <position position="9"/>
    </location>
    <ligand>
        <name>substrate</name>
    </ligand>
</feature>
<dbReference type="RefSeq" id="WP_105860937.1">
    <property type="nucleotide sequence ID" value="NZ_PUEJ01000002.1"/>
</dbReference>